<name>Q2W987_PARM1</name>
<reference evidence="1 2" key="1">
    <citation type="journal article" date="2005" name="DNA Res.">
        <title>Complete genome sequence of the facultative anaerobic magnetotactic bacterium Magnetospirillum sp. strain AMB-1.</title>
        <authorList>
            <person name="Matsunaga T."/>
            <person name="Okamura Y."/>
            <person name="Fukuda Y."/>
            <person name="Wahyudi A.T."/>
            <person name="Murase Y."/>
            <person name="Takeyama H."/>
        </authorList>
    </citation>
    <scope>NUCLEOTIDE SEQUENCE [LARGE SCALE GENOMIC DNA]</scope>
    <source>
        <strain evidence="2">ATCC 700264 / AMB-1</strain>
    </source>
</reference>
<organism evidence="1 2">
    <name type="scientific">Paramagnetospirillum magneticum (strain ATCC 700264 / AMB-1)</name>
    <name type="common">Magnetospirillum magneticum</name>
    <dbReference type="NCBI Taxonomy" id="342108"/>
    <lineage>
        <taxon>Bacteria</taxon>
        <taxon>Pseudomonadati</taxon>
        <taxon>Pseudomonadota</taxon>
        <taxon>Alphaproteobacteria</taxon>
        <taxon>Rhodospirillales</taxon>
        <taxon>Magnetospirillaceae</taxon>
        <taxon>Paramagnetospirillum</taxon>
    </lineage>
</organism>
<dbReference type="HOGENOM" id="CLU_3154553_0_0_5"/>
<accession>Q2W987</accession>
<dbReference type="AlphaFoldDB" id="Q2W987"/>
<proteinExistence type="predicted"/>
<dbReference type="Proteomes" id="UP000007058">
    <property type="component" value="Chromosome"/>
</dbReference>
<evidence type="ECO:0000313" key="1">
    <source>
        <dbReference type="EMBL" id="BAE49588.1"/>
    </source>
</evidence>
<protein>
    <submittedName>
        <fullName evidence="1">Uncharacterized protein</fullName>
    </submittedName>
</protein>
<evidence type="ECO:0000313" key="2">
    <source>
        <dbReference type="Proteomes" id="UP000007058"/>
    </source>
</evidence>
<keyword evidence="2" id="KW-1185">Reference proteome</keyword>
<dbReference type="EMBL" id="AP007255">
    <property type="protein sequence ID" value="BAE49588.1"/>
    <property type="molecule type" value="Genomic_DNA"/>
</dbReference>
<dbReference type="KEGG" id="mag:amb0784"/>
<sequence>MVCAAAAKEDAKIAARGPASNALGGKNSPIFKIIAQKAIQLAAKDASL</sequence>
<gene>
    <name evidence="1" type="ordered locus">amb0784</name>
</gene>